<evidence type="ECO:0000259" key="1">
    <source>
        <dbReference type="Pfam" id="PF01789"/>
    </source>
</evidence>
<dbReference type="GO" id="GO:0015979">
    <property type="term" value="P:photosynthesis"/>
    <property type="evidence" value="ECO:0007669"/>
    <property type="project" value="InterPro"/>
</dbReference>
<dbReference type="GO" id="GO:0019898">
    <property type="term" value="C:extrinsic component of membrane"/>
    <property type="evidence" value="ECO:0007669"/>
    <property type="project" value="InterPro"/>
</dbReference>
<dbReference type="PANTHER" id="PTHR31407:SF10">
    <property type="entry name" value="PHOTOSYNTHETIC NDH SUBUNIT OF LUMENAL LOCATION 1, CHLOROPLASTIC"/>
    <property type="match status" value="1"/>
</dbReference>
<accession>A0A0F7CYK3</accession>
<dbReference type="EMBL" id="KM584169">
    <property type="protein sequence ID" value="AKG62269.1"/>
    <property type="molecule type" value="mRNA"/>
</dbReference>
<sequence length="234" mass="26838">MAASSLSLSWASATISNKLNVPHLNEALHPASLPTSNTLKCMRGTTIIEESHHNRRALLLGFGALTATLFPSTSVLAQEKPKNYEAFVDLEDGYSYYYPADWREFEFLAHDSAFKDRYMQLHNVRVRFIPTDKKDIHDLGPMEQVITDLVTKVYSSPNQETTIMNMEERSEDGKNYCTVEFRMETRNFAVSSFATIAIANGRYYTMIVVANDRRWKKFRNQLKVIVDSFKVMDI</sequence>
<feature type="domain" description="PsbP C-terminal" evidence="1">
    <location>
        <begin position="83"/>
        <end position="231"/>
    </location>
</feature>
<dbReference type="InterPro" id="IPR002683">
    <property type="entry name" value="PsbP_C"/>
</dbReference>
<organism evidence="2">
    <name type="scientific">Pelargonium cotyledonis</name>
    <dbReference type="NCBI Taxonomy" id="28968"/>
    <lineage>
        <taxon>Eukaryota</taxon>
        <taxon>Viridiplantae</taxon>
        <taxon>Streptophyta</taxon>
        <taxon>Embryophyta</taxon>
        <taxon>Tracheophyta</taxon>
        <taxon>Spermatophyta</taxon>
        <taxon>Magnoliopsida</taxon>
        <taxon>eudicotyledons</taxon>
        <taxon>Gunneridae</taxon>
        <taxon>Pentapetalae</taxon>
        <taxon>rosids</taxon>
        <taxon>malvids</taxon>
        <taxon>Geraniales</taxon>
        <taxon>Geraniaceae</taxon>
        <taxon>Pelargonium</taxon>
    </lineage>
</organism>
<dbReference type="PANTHER" id="PTHR31407">
    <property type="match status" value="1"/>
</dbReference>
<dbReference type="GO" id="GO:0005509">
    <property type="term" value="F:calcium ion binding"/>
    <property type="evidence" value="ECO:0007669"/>
    <property type="project" value="InterPro"/>
</dbReference>
<evidence type="ECO:0000313" key="2">
    <source>
        <dbReference type="EMBL" id="AKG62269.1"/>
    </source>
</evidence>
<dbReference type="GO" id="GO:0009654">
    <property type="term" value="C:photosystem II oxygen evolving complex"/>
    <property type="evidence" value="ECO:0007669"/>
    <property type="project" value="InterPro"/>
</dbReference>
<dbReference type="Pfam" id="PF01789">
    <property type="entry name" value="PsbP"/>
    <property type="match status" value="1"/>
</dbReference>
<protein>
    <submittedName>
        <fullName evidence="2">PsbP-like protein 2</fullName>
    </submittedName>
</protein>
<reference evidence="2" key="1">
    <citation type="journal article" date="2015" name="BMC Plant Biol.">
        <title>NDH expression marks major transitions in plant evolution and reveals coordinate intracellular gene loss.</title>
        <authorList>
            <person name="Ruhlman T.A."/>
            <person name="Chang W.J."/>
            <person name="Chen J.J."/>
            <person name="Huang Y.T."/>
            <person name="Chan M.T."/>
            <person name="Zhang J."/>
            <person name="Liao D.C."/>
            <person name="Blazier J.C."/>
            <person name="Jin X."/>
            <person name="Shih M.C."/>
            <person name="Jansen R.K."/>
            <person name="Lin C.S."/>
        </authorList>
    </citation>
    <scope>NUCLEOTIDE SEQUENCE</scope>
</reference>
<proteinExistence type="evidence at transcript level"/>
<name>A0A0F7CYK3_9ROSI</name>
<dbReference type="InterPro" id="IPR016123">
    <property type="entry name" value="Mog1/PsbP_a/b/a-sand"/>
</dbReference>
<gene>
    <name evidence="2" type="primary">PPL2</name>
</gene>
<dbReference type="NCBIfam" id="NF040946">
    <property type="entry name" value="PSII_PsbP"/>
    <property type="match status" value="1"/>
</dbReference>
<dbReference type="AlphaFoldDB" id="A0A0F7CYK3"/>
<dbReference type="Gene3D" id="3.40.1000.10">
    <property type="entry name" value="Mog1/PsbP, alpha/beta/alpha sandwich"/>
    <property type="match status" value="1"/>
</dbReference>
<dbReference type="SUPFAM" id="SSF55724">
    <property type="entry name" value="Mog1p/PsbP-like"/>
    <property type="match status" value="1"/>
</dbReference>